<dbReference type="Proteomes" id="UP000722957">
    <property type="component" value="Unassembled WGS sequence"/>
</dbReference>
<dbReference type="PANTHER" id="PTHR10357">
    <property type="entry name" value="ALPHA-AMYLASE FAMILY MEMBER"/>
    <property type="match status" value="1"/>
</dbReference>
<dbReference type="InterPro" id="IPR006047">
    <property type="entry name" value="GH13_cat_dom"/>
</dbReference>
<dbReference type="InterPro" id="IPR017853">
    <property type="entry name" value="GH"/>
</dbReference>
<dbReference type="Gene3D" id="3.20.20.80">
    <property type="entry name" value="Glycosidases"/>
    <property type="match status" value="1"/>
</dbReference>
<evidence type="ECO:0000259" key="3">
    <source>
        <dbReference type="SMART" id="SM00642"/>
    </source>
</evidence>
<dbReference type="InterPro" id="IPR045857">
    <property type="entry name" value="O16G_dom_2"/>
</dbReference>
<keyword evidence="1" id="KW-0378">Hydrolase</keyword>
<dbReference type="InterPro" id="IPR013783">
    <property type="entry name" value="Ig-like_fold"/>
</dbReference>
<dbReference type="InterPro" id="IPR014756">
    <property type="entry name" value="Ig_E-set"/>
</dbReference>
<dbReference type="CDD" id="cd02857">
    <property type="entry name" value="E_set_CDase_PDE_N"/>
    <property type="match status" value="1"/>
</dbReference>
<evidence type="ECO:0000256" key="1">
    <source>
        <dbReference type="ARBA" id="ARBA00022801"/>
    </source>
</evidence>
<evidence type="ECO:0000313" key="5">
    <source>
        <dbReference type="Proteomes" id="UP000722957"/>
    </source>
</evidence>
<dbReference type="SUPFAM" id="SSF81296">
    <property type="entry name" value="E set domains"/>
    <property type="match status" value="1"/>
</dbReference>
<dbReference type="InterPro" id="IPR004185">
    <property type="entry name" value="Glyco_hydro_13_lg-like_dom"/>
</dbReference>
<dbReference type="KEGG" id="vau:VANGNB10_cII0301"/>
<reference evidence="4 5" key="1">
    <citation type="journal article" date="2021" name="PeerJ">
        <title>Analysis of 44 Vibrio anguillarum genomes reveals high genetic diversity.</title>
        <authorList>
            <person name="Hansen M.J."/>
            <person name="Dalsgaard I."/>
        </authorList>
    </citation>
    <scope>NUCLEOTIDE SEQUENCE [LARGE SCALE GENOMIC DNA]</scope>
    <source>
        <strain evidence="4 5">17-16730-2A</strain>
    </source>
</reference>
<dbReference type="Pfam" id="PF02903">
    <property type="entry name" value="Alpha-amylase_N"/>
    <property type="match status" value="1"/>
</dbReference>
<feature type="domain" description="Glycosyl hydrolase family 13 catalytic" evidence="3">
    <location>
        <begin position="162"/>
        <end position="530"/>
    </location>
</feature>
<dbReference type="GO" id="GO:0004553">
    <property type="term" value="F:hydrolase activity, hydrolyzing O-glycosyl compounds"/>
    <property type="evidence" value="ECO:0007669"/>
    <property type="project" value="InterPro"/>
</dbReference>
<comment type="caution">
    <text evidence="4">The sequence shown here is derived from an EMBL/GenBank/DDBJ whole genome shotgun (WGS) entry which is preliminary data.</text>
</comment>
<evidence type="ECO:0000313" key="4">
    <source>
        <dbReference type="EMBL" id="MBF4270800.1"/>
    </source>
</evidence>
<dbReference type="EMBL" id="RDOM01000005">
    <property type="protein sequence ID" value="MBF4270800.1"/>
    <property type="molecule type" value="Genomic_DNA"/>
</dbReference>
<dbReference type="RefSeq" id="WP_019280991.1">
    <property type="nucleotide sequence ID" value="NZ_CP020533.1"/>
</dbReference>
<proteinExistence type="predicted"/>
<dbReference type="Gene3D" id="3.90.400.10">
    <property type="entry name" value="Oligo-1,6-glucosidase, Domain 2"/>
    <property type="match status" value="1"/>
</dbReference>
<protein>
    <submittedName>
        <fullName evidence="4">Alpha-glycosidase</fullName>
    </submittedName>
</protein>
<organism evidence="4 5">
    <name type="scientific">Vibrio anguillarum</name>
    <name type="common">Listonella anguillarum</name>
    <dbReference type="NCBI Taxonomy" id="55601"/>
    <lineage>
        <taxon>Bacteria</taxon>
        <taxon>Pseudomonadati</taxon>
        <taxon>Pseudomonadota</taxon>
        <taxon>Gammaproteobacteria</taxon>
        <taxon>Vibrionales</taxon>
        <taxon>Vibrionaceae</taxon>
        <taxon>Vibrio</taxon>
    </lineage>
</organism>
<evidence type="ECO:0000256" key="2">
    <source>
        <dbReference type="ARBA" id="ARBA00023295"/>
    </source>
</evidence>
<dbReference type="Gene3D" id="2.60.40.10">
    <property type="entry name" value="Immunoglobulins"/>
    <property type="match status" value="1"/>
</dbReference>
<dbReference type="CDD" id="cd11338">
    <property type="entry name" value="AmyAc_CMD"/>
    <property type="match status" value="1"/>
</dbReference>
<dbReference type="Pfam" id="PF00128">
    <property type="entry name" value="Alpha-amylase"/>
    <property type="match status" value="1"/>
</dbReference>
<accession>A0AAW4AIV5</accession>
<dbReference type="SMART" id="SM00642">
    <property type="entry name" value="Aamy"/>
    <property type="match status" value="1"/>
</dbReference>
<dbReference type="GO" id="GO:0005975">
    <property type="term" value="P:carbohydrate metabolic process"/>
    <property type="evidence" value="ECO:0007669"/>
    <property type="project" value="InterPro"/>
</dbReference>
<dbReference type="PANTHER" id="PTHR10357:SF210">
    <property type="entry name" value="MALTODEXTRIN GLUCOSIDASE"/>
    <property type="match status" value="1"/>
</dbReference>
<keyword evidence="2" id="KW-0326">Glycosidase</keyword>
<sequence length="599" mass="70037">MITKSSLMHSAKSADSYAYDNATLHIRFRTAKGEVDNVSLWIGDPYHWAEGGLDGGNLGGSDAHGWVGGNTVPMLFEGQTEYHDHWFAQFQPPKRRSRYGFILHGREGEKLLFGEKRCVDIRDPNIAEMELSNLSNFFCFPYLNPRDVLCTPNWVKETIWYQIFPERFHNGMPDISPFDVQPWGSQPSSHNFMGGDLWGVIEKLDYLQELGVNGLYFCPVFTANANHKYDTVDYFNVDPHFGGNEAFRALVKEAHRRKMKVMLDAVFNHVGDQHPFWLDVVKNGAQSRYADWFWINRFPVYPDIPKEEWDFWDFNYETFGNVIEMPKLNTENEQCRQYLLSVALHWVEEFDIDGWRLDVANEVDHEFWRDFRRTVKSIKPDCYILGEIWHEGMPWLRGDQYDSLMNYPLTQATTDYFALQAYDKETFMHAVTRSYLAYPKNVNEVMFNLLESHDTTRLLSLCANDKHKAKLAYLFMFTQVGSPCIYYGGEIGMDGCKGMGREDNRKCMIWDESEQDLDFKAFIQWLIELRKNHPHWNEPSLNWHTVEHPSVLAYSRGEQTFFINNSDSAISFMWQEQLMHLTAFGFNILGLCTASAWWR</sequence>
<gene>
    <name evidence="4" type="ORF">EAY07_01800</name>
</gene>
<dbReference type="AlphaFoldDB" id="A0AAW4AIV5"/>
<dbReference type="SUPFAM" id="SSF51445">
    <property type="entry name" value="(Trans)glycosidases"/>
    <property type="match status" value="1"/>
</dbReference>
<name>A0AAW4AIV5_VIBAN</name>